<reference evidence="3" key="1">
    <citation type="journal article" date="2019" name="Environ. Microbiol.">
        <title>Fungal ecological strategies reflected in gene transcription - a case study of two litter decomposers.</title>
        <authorList>
            <person name="Barbi F."/>
            <person name="Kohler A."/>
            <person name="Barry K."/>
            <person name="Baskaran P."/>
            <person name="Daum C."/>
            <person name="Fauchery L."/>
            <person name="Ihrmark K."/>
            <person name="Kuo A."/>
            <person name="LaButti K."/>
            <person name="Lipzen A."/>
            <person name="Morin E."/>
            <person name="Grigoriev I.V."/>
            <person name="Henrissat B."/>
            <person name="Lindahl B."/>
            <person name="Martin F."/>
        </authorList>
    </citation>
    <scope>NUCLEOTIDE SEQUENCE</scope>
    <source>
        <strain evidence="3">JB14</strain>
    </source>
</reference>
<dbReference type="Pfam" id="PF23232">
    <property type="entry name" value="AAA_lid_13"/>
    <property type="match status" value="1"/>
</dbReference>
<dbReference type="SMART" id="SM00382">
    <property type="entry name" value="AAA"/>
    <property type="match status" value="1"/>
</dbReference>
<dbReference type="Pfam" id="PF22942">
    <property type="entry name" value="DUF7025"/>
    <property type="match status" value="1"/>
</dbReference>
<evidence type="ECO:0000313" key="4">
    <source>
        <dbReference type="Proteomes" id="UP000799118"/>
    </source>
</evidence>
<dbReference type="InterPro" id="IPR056599">
    <property type="entry name" value="AAA_lid_fung"/>
</dbReference>
<dbReference type="PANTHER" id="PTHR46411:SF3">
    <property type="entry name" value="AAA+ ATPASE DOMAIN-CONTAINING PROTEIN"/>
    <property type="match status" value="1"/>
</dbReference>
<dbReference type="PANTHER" id="PTHR46411">
    <property type="entry name" value="FAMILY ATPASE, PUTATIVE-RELATED"/>
    <property type="match status" value="1"/>
</dbReference>
<sequence>MFSTSAAAPVDAFKVTRSSIDPESSGTNKFRLKTNSFNPDASGTRPMRLETMHLERHYDSKGYPQITEAGTPPPEKTGDKWSNFVLTYTRNFDEEDDRYEDSDIEIKSRPLKTILKDVIKDYPGQSFATEKVELSSQAYREGKVGNEEGRTHLKFLLEWYEEQESSLIKQYENLTAQGLITYELLWTIMKPGCTIYAPLDDNPRAFTLTSSTKWKDYHELYITYTDYDGRKFGTVEDNFKIRPFVGSVPITSLVAYPLSWHSRESAIREALIKRGRLFEIYQGKHYMEYSGLAFGPMVMKRKIRLSIHGRVMVDAETFGRINTGRAISVESFDSVEVDSLSARAETPKSLTDDQCLHATSFVCGFTFNEKEWVELFIDKLSPVQWNEHAFEQLVLPVKQKNIVRALVQSHMKDSESDSGFDDVIKGKGKGLISVLHGPPGVGKTLTAESVAEFTKRPLYAVSSGELGTNPTALEENLGRILDVATAFRAVLLLDEGDVFLEQRSLQDINRNALVSIFLRLMEYYQGILFITTNRVGSFDEAFQSRIHIALKYNDLPSESRRAVWKTFLSRLGDDKVDMDDKAYDVLEKHILNGRQIKNAVKTAKSLAEFNGERVALETVETVLNIQKDFEKDLGLGGSGIGFIL</sequence>
<dbReference type="SUPFAM" id="SSF52540">
    <property type="entry name" value="P-loop containing nucleoside triphosphate hydrolases"/>
    <property type="match status" value="1"/>
</dbReference>
<feature type="compositionally biased region" description="Polar residues" evidence="1">
    <location>
        <begin position="16"/>
        <end position="41"/>
    </location>
</feature>
<dbReference type="Gene3D" id="3.40.50.300">
    <property type="entry name" value="P-loop containing nucleotide triphosphate hydrolases"/>
    <property type="match status" value="1"/>
</dbReference>
<feature type="region of interest" description="Disordered" evidence="1">
    <location>
        <begin position="1"/>
        <end position="45"/>
    </location>
</feature>
<protein>
    <submittedName>
        <fullName evidence="3">P-loop containing nucleoside triphosphate hydrolase protein</fullName>
    </submittedName>
</protein>
<organism evidence="3 4">
    <name type="scientific">Gymnopus androsaceus JB14</name>
    <dbReference type="NCBI Taxonomy" id="1447944"/>
    <lineage>
        <taxon>Eukaryota</taxon>
        <taxon>Fungi</taxon>
        <taxon>Dikarya</taxon>
        <taxon>Basidiomycota</taxon>
        <taxon>Agaricomycotina</taxon>
        <taxon>Agaricomycetes</taxon>
        <taxon>Agaricomycetidae</taxon>
        <taxon>Agaricales</taxon>
        <taxon>Marasmiineae</taxon>
        <taxon>Omphalotaceae</taxon>
        <taxon>Gymnopus</taxon>
    </lineage>
</organism>
<gene>
    <name evidence="3" type="ORF">BT96DRAFT_914485</name>
</gene>
<dbReference type="CDD" id="cd19481">
    <property type="entry name" value="RecA-like_protease"/>
    <property type="match status" value="1"/>
</dbReference>
<accession>A0A6A4ICG0</accession>
<keyword evidence="4" id="KW-1185">Reference proteome</keyword>
<dbReference type="InterPro" id="IPR003593">
    <property type="entry name" value="AAA+_ATPase"/>
</dbReference>
<evidence type="ECO:0000256" key="1">
    <source>
        <dbReference type="SAM" id="MobiDB-lite"/>
    </source>
</evidence>
<dbReference type="InterPro" id="IPR054289">
    <property type="entry name" value="DUF7025"/>
</dbReference>
<keyword evidence="3" id="KW-0378">Hydrolase</keyword>
<dbReference type="InterPro" id="IPR003959">
    <property type="entry name" value="ATPase_AAA_core"/>
</dbReference>
<dbReference type="Pfam" id="PF00004">
    <property type="entry name" value="AAA"/>
    <property type="match status" value="1"/>
</dbReference>
<dbReference type="GO" id="GO:0005524">
    <property type="term" value="F:ATP binding"/>
    <property type="evidence" value="ECO:0007669"/>
    <property type="project" value="InterPro"/>
</dbReference>
<proteinExistence type="predicted"/>
<evidence type="ECO:0000313" key="3">
    <source>
        <dbReference type="EMBL" id="KAE9407473.1"/>
    </source>
</evidence>
<dbReference type="OrthoDB" id="10042665at2759"/>
<feature type="domain" description="AAA+ ATPase" evidence="2">
    <location>
        <begin position="429"/>
        <end position="554"/>
    </location>
</feature>
<dbReference type="AlphaFoldDB" id="A0A6A4ICG0"/>
<dbReference type="GO" id="GO:0016887">
    <property type="term" value="F:ATP hydrolysis activity"/>
    <property type="evidence" value="ECO:0007669"/>
    <property type="project" value="InterPro"/>
</dbReference>
<dbReference type="EMBL" id="ML769395">
    <property type="protein sequence ID" value="KAE9407473.1"/>
    <property type="molecule type" value="Genomic_DNA"/>
</dbReference>
<dbReference type="InterPro" id="IPR027417">
    <property type="entry name" value="P-loop_NTPase"/>
</dbReference>
<dbReference type="Proteomes" id="UP000799118">
    <property type="component" value="Unassembled WGS sequence"/>
</dbReference>
<evidence type="ECO:0000259" key="2">
    <source>
        <dbReference type="SMART" id="SM00382"/>
    </source>
</evidence>
<name>A0A6A4ICG0_9AGAR</name>